<reference evidence="1 2" key="1">
    <citation type="submission" date="2020-04" db="EMBL/GenBank/DDBJ databases">
        <authorList>
            <person name="Klaysubun C."/>
            <person name="Duangmal K."/>
            <person name="Lipun K."/>
        </authorList>
    </citation>
    <scope>NUCLEOTIDE SEQUENCE [LARGE SCALE GENOMIC DNA]</scope>
    <source>
        <strain evidence="1 2">JCM 11839</strain>
    </source>
</reference>
<dbReference type="Proteomes" id="UP001296706">
    <property type="component" value="Unassembled WGS sequence"/>
</dbReference>
<evidence type="ECO:0000313" key="2">
    <source>
        <dbReference type="Proteomes" id="UP001296706"/>
    </source>
</evidence>
<dbReference type="SMART" id="SM00855">
    <property type="entry name" value="PGAM"/>
    <property type="match status" value="1"/>
</dbReference>
<dbReference type="PANTHER" id="PTHR48100:SF62">
    <property type="entry name" value="GLUCOSYL-3-PHOSPHOGLYCERATE PHOSPHATASE"/>
    <property type="match status" value="1"/>
</dbReference>
<dbReference type="Gene3D" id="3.40.50.1240">
    <property type="entry name" value="Phosphoglycerate mutase-like"/>
    <property type="match status" value="1"/>
</dbReference>
<gene>
    <name evidence="1" type="ORF">HF577_30050</name>
</gene>
<evidence type="ECO:0000313" key="1">
    <source>
        <dbReference type="EMBL" id="NMH81321.1"/>
    </source>
</evidence>
<dbReference type="PANTHER" id="PTHR48100">
    <property type="entry name" value="BROAD-SPECIFICITY PHOSPHATASE YOR283W-RELATED"/>
    <property type="match status" value="1"/>
</dbReference>
<comment type="caution">
    <text evidence="1">The sequence shown here is derived from an EMBL/GenBank/DDBJ whole genome shotgun (WGS) entry which is preliminary data.</text>
</comment>
<name>A0ABX1RNC2_9PSEU</name>
<keyword evidence="2" id="KW-1185">Reference proteome</keyword>
<dbReference type="CDD" id="cd07067">
    <property type="entry name" value="HP_PGM_like"/>
    <property type="match status" value="1"/>
</dbReference>
<dbReference type="EMBL" id="JAAXKY010000141">
    <property type="protein sequence ID" value="NMH81321.1"/>
    <property type="molecule type" value="Genomic_DNA"/>
</dbReference>
<protein>
    <submittedName>
        <fullName evidence="1">Histidine phosphatase family protein</fullName>
    </submittedName>
</protein>
<accession>A0ABX1RNC2</accession>
<proteinExistence type="predicted"/>
<dbReference type="Pfam" id="PF00300">
    <property type="entry name" value="His_Phos_1"/>
    <property type="match status" value="1"/>
</dbReference>
<dbReference type="InterPro" id="IPR001345">
    <property type="entry name" value="PG/BPGM_mutase_AS"/>
</dbReference>
<organism evidence="1 2">
    <name type="scientific">Pseudonocardia xinjiangensis</name>
    <dbReference type="NCBI Taxonomy" id="75289"/>
    <lineage>
        <taxon>Bacteria</taxon>
        <taxon>Bacillati</taxon>
        <taxon>Actinomycetota</taxon>
        <taxon>Actinomycetes</taxon>
        <taxon>Pseudonocardiales</taxon>
        <taxon>Pseudonocardiaceae</taxon>
        <taxon>Pseudonocardia</taxon>
    </lineage>
</organism>
<sequence length="205" mass="21860">MLILVRHGQTDANAQGLLLGRADPPLNEFGERQARALAKAFPRPSRIVSSPLARARHTAALLAGAPPGVMDAEDVEVDARWIEMDYGELDGRPATALDEGSWRTWREDPEFVPAGGESLAAVCSRVHEACAELADDAARGDVVVVSHVSPIKAAVTWALGVSHEVGWRMFLGDAAICRIDTSGRVPLLLAFNDPCPFDGGDPADC</sequence>
<dbReference type="InterPro" id="IPR050275">
    <property type="entry name" value="PGM_Phosphatase"/>
</dbReference>
<dbReference type="PROSITE" id="PS00175">
    <property type="entry name" value="PG_MUTASE"/>
    <property type="match status" value="1"/>
</dbReference>
<dbReference type="InterPro" id="IPR029033">
    <property type="entry name" value="His_PPase_superfam"/>
</dbReference>
<dbReference type="InterPro" id="IPR013078">
    <property type="entry name" value="His_Pase_superF_clade-1"/>
</dbReference>
<dbReference type="RefSeq" id="WP_169399360.1">
    <property type="nucleotide sequence ID" value="NZ_BAAAJH010000003.1"/>
</dbReference>
<dbReference type="SUPFAM" id="SSF53254">
    <property type="entry name" value="Phosphoglycerate mutase-like"/>
    <property type="match status" value="1"/>
</dbReference>